<dbReference type="InterPro" id="IPR017853">
    <property type="entry name" value="GH"/>
</dbReference>
<sequence>MPIFSRRAVLSRFAALAAVQMMRKPSMARALAMKIKEQPPARDVISLSALPAWDKTISTISPEMMGLSYESSQLSAPDFFSSANTELIGLFKKLSPRGVLRLGGNLSEYTQWTPQGASIATDVPFRAVMPDPSSGKTIQPMPLTPTAIRNLRGFLNQTGWHAIYGLKLAHAEPALVVEEAKFVAETLGPRLISFQIGNEPNHYVLNRLRAPGYNFSNYFAEWSRLHSAVVKALPSAKFAGPDIAEDLNWVRQFAAAAPPSVVMLTGHHYAEGPPSDSSVTVEKLLSPDPNFDCHVEKIEAISRSARIPYAMAETNSCYNAGKAGVSDVFASALWAADYTLQLAQASQNGVYFHGGGAGLYTPIAGGSGKPFEPRPIYYGLLLCRDLLGCEMAPVTVTAHSADVSIYALKHPNRIVVINKDASDALINLPANQPAFVVQRLAAPSPESKIGIRLTRQRLDKPLASVQVPKFSAAAITLERGSVAEAV</sequence>
<dbReference type="RefSeq" id="WP_188760603.1">
    <property type="nucleotide sequence ID" value="NZ_BMJB01000003.1"/>
</dbReference>
<dbReference type="AlphaFoldDB" id="A0A916S087"/>
<accession>A0A916S087</accession>
<dbReference type="Gene3D" id="3.20.20.80">
    <property type="entry name" value="Glycosidases"/>
    <property type="match status" value="1"/>
</dbReference>
<proteinExistence type="predicted"/>
<evidence type="ECO:0000313" key="1">
    <source>
        <dbReference type="EMBL" id="GGA78928.1"/>
    </source>
</evidence>
<gene>
    <name evidence="1" type="ORF">GCM10011507_32730</name>
</gene>
<protein>
    <recommendedName>
        <fullName evidence="3">Beta-glucuronidase C-terminal domain-containing protein</fullName>
    </recommendedName>
</protein>
<evidence type="ECO:0008006" key="3">
    <source>
        <dbReference type="Google" id="ProtNLM"/>
    </source>
</evidence>
<dbReference type="PANTHER" id="PTHR36183:SF2">
    <property type="entry name" value="BETA-GLUCURONIDASE C-TERMINAL DOMAIN-CONTAINING PROTEIN"/>
    <property type="match status" value="1"/>
</dbReference>
<dbReference type="EMBL" id="BMJB01000003">
    <property type="protein sequence ID" value="GGA78928.1"/>
    <property type="molecule type" value="Genomic_DNA"/>
</dbReference>
<reference evidence="1" key="1">
    <citation type="journal article" date="2014" name="Int. J. Syst. Evol. Microbiol.">
        <title>Complete genome sequence of Corynebacterium casei LMG S-19264T (=DSM 44701T), isolated from a smear-ripened cheese.</title>
        <authorList>
            <consortium name="US DOE Joint Genome Institute (JGI-PGF)"/>
            <person name="Walter F."/>
            <person name="Albersmeier A."/>
            <person name="Kalinowski J."/>
            <person name="Ruckert C."/>
        </authorList>
    </citation>
    <scope>NUCLEOTIDE SEQUENCE</scope>
    <source>
        <strain evidence="1">CGMCC 1.15447</strain>
    </source>
</reference>
<comment type="caution">
    <text evidence="1">The sequence shown here is derived from an EMBL/GenBank/DDBJ whole genome shotgun (WGS) entry which is preliminary data.</text>
</comment>
<dbReference type="Proteomes" id="UP000648801">
    <property type="component" value="Unassembled WGS sequence"/>
</dbReference>
<keyword evidence="2" id="KW-1185">Reference proteome</keyword>
<dbReference type="InterPro" id="IPR013780">
    <property type="entry name" value="Glyco_hydro_b"/>
</dbReference>
<organism evidence="1 2">
    <name type="scientific">Edaphobacter acidisoli</name>
    <dbReference type="NCBI Taxonomy" id="2040573"/>
    <lineage>
        <taxon>Bacteria</taxon>
        <taxon>Pseudomonadati</taxon>
        <taxon>Acidobacteriota</taxon>
        <taxon>Terriglobia</taxon>
        <taxon>Terriglobales</taxon>
        <taxon>Acidobacteriaceae</taxon>
        <taxon>Edaphobacter</taxon>
    </lineage>
</organism>
<dbReference type="SUPFAM" id="SSF51445">
    <property type="entry name" value="(Trans)glycosidases"/>
    <property type="match status" value="1"/>
</dbReference>
<dbReference type="Gene3D" id="2.60.40.1180">
    <property type="entry name" value="Golgi alpha-mannosidase II"/>
    <property type="match status" value="1"/>
</dbReference>
<dbReference type="InterPro" id="IPR052974">
    <property type="entry name" value="GH79_Enzymes"/>
</dbReference>
<dbReference type="PANTHER" id="PTHR36183">
    <property type="entry name" value="BETA-GLUCURONIDASE"/>
    <property type="match status" value="1"/>
</dbReference>
<reference evidence="1" key="2">
    <citation type="submission" date="2020-09" db="EMBL/GenBank/DDBJ databases">
        <authorList>
            <person name="Sun Q."/>
            <person name="Zhou Y."/>
        </authorList>
    </citation>
    <scope>NUCLEOTIDE SEQUENCE</scope>
    <source>
        <strain evidence="1">CGMCC 1.15447</strain>
    </source>
</reference>
<evidence type="ECO:0000313" key="2">
    <source>
        <dbReference type="Proteomes" id="UP000648801"/>
    </source>
</evidence>
<name>A0A916S087_9BACT</name>